<protein>
    <submittedName>
        <fullName evidence="2">Citrate transporter</fullName>
    </submittedName>
</protein>
<dbReference type="AlphaFoldDB" id="A0A5C6CKL5"/>
<proteinExistence type="predicted"/>
<feature type="transmembrane region" description="Helical" evidence="1">
    <location>
        <begin position="75"/>
        <end position="96"/>
    </location>
</feature>
<feature type="transmembrane region" description="Helical" evidence="1">
    <location>
        <begin position="273"/>
        <end position="296"/>
    </location>
</feature>
<dbReference type="Proteomes" id="UP000318437">
    <property type="component" value="Unassembled WGS sequence"/>
</dbReference>
<keyword evidence="3" id="KW-1185">Reference proteome</keyword>
<sequence>MATDITSMTSSGHRSRGNSVLIAIVSVVVLYLLSAAIWGHPQYATSLVVGAASNHSEHSEPSHEEGHDEATAPPVWTVLPFVLLLGAIAVFPLLHATEHWWESNASRFKVAAGLALITLCYYAFIHDAAVESHWPVHSSVAPSESAIQTGFVGAMLGNALLAEYIPFIVLLFSLYSIAGGIRIEGDLRADPLTNAAFMGVGGLLASFVGTTGAAMLLIRPLLETNKERKHVSHTIVFFIFVVCNCGGCLLPIGDPPLFLGYLEGVSFFWTLTLWRSWLLVNGLLLLVYCLIDQLYFYRQETIRDIKRDISQTRKLKISGLALNGPLLLGVVMAVALLDPRKAVPGTDWHAWMFLREVVQLALVALSLHFGSKKIREANNFNFAAIVEVAALFIGIFVCMQPALQILTEQGDMLAKSLGPGGYFWATGALSSFLDNAPTYLVFFKTAQDPTMIHSVTAGVPEIILKAISLGAVFMGAMTYIGNGPNFMVKAIAEKSGVRMPSFFGYMGYSCLILLPIMLLNQWQNLSHVDGVPHETGNTQVAAPVEDH</sequence>
<feature type="transmembrane region" description="Helical" evidence="1">
    <location>
        <begin position="230"/>
        <end position="253"/>
    </location>
</feature>
<keyword evidence="1" id="KW-0812">Transmembrane</keyword>
<dbReference type="EMBL" id="SJPS01000005">
    <property type="protein sequence ID" value="TWU24595.1"/>
    <property type="molecule type" value="Genomic_DNA"/>
</dbReference>
<feature type="transmembrane region" description="Helical" evidence="1">
    <location>
        <begin position="462"/>
        <end position="482"/>
    </location>
</feature>
<feature type="transmembrane region" description="Helical" evidence="1">
    <location>
        <begin position="382"/>
        <end position="402"/>
    </location>
</feature>
<dbReference type="Pfam" id="PF16980">
    <property type="entry name" value="CitMHS_2"/>
    <property type="match status" value="1"/>
</dbReference>
<dbReference type="InterPro" id="IPR031566">
    <property type="entry name" value="CitMHS_2"/>
</dbReference>
<feature type="transmembrane region" description="Helical" evidence="1">
    <location>
        <begin position="195"/>
        <end position="218"/>
    </location>
</feature>
<gene>
    <name evidence="2" type="ORF">Pla144_34800</name>
</gene>
<evidence type="ECO:0000313" key="2">
    <source>
        <dbReference type="EMBL" id="TWU24595.1"/>
    </source>
</evidence>
<evidence type="ECO:0000256" key="1">
    <source>
        <dbReference type="SAM" id="Phobius"/>
    </source>
</evidence>
<feature type="transmembrane region" description="Helical" evidence="1">
    <location>
        <begin position="348"/>
        <end position="370"/>
    </location>
</feature>
<feature type="transmembrane region" description="Helical" evidence="1">
    <location>
        <begin position="422"/>
        <end position="442"/>
    </location>
</feature>
<feature type="transmembrane region" description="Helical" evidence="1">
    <location>
        <begin position="145"/>
        <end position="162"/>
    </location>
</feature>
<feature type="transmembrane region" description="Helical" evidence="1">
    <location>
        <begin position="317"/>
        <end position="336"/>
    </location>
</feature>
<name>A0A5C6CKL5_9BACT</name>
<feature type="transmembrane region" description="Helical" evidence="1">
    <location>
        <begin position="502"/>
        <end position="519"/>
    </location>
</feature>
<feature type="transmembrane region" description="Helical" evidence="1">
    <location>
        <begin position="167"/>
        <end position="183"/>
    </location>
</feature>
<reference evidence="2 3" key="1">
    <citation type="submission" date="2019-02" db="EMBL/GenBank/DDBJ databases">
        <title>Deep-cultivation of Planctomycetes and their phenomic and genomic characterization uncovers novel biology.</title>
        <authorList>
            <person name="Wiegand S."/>
            <person name="Jogler M."/>
            <person name="Boedeker C."/>
            <person name="Pinto D."/>
            <person name="Vollmers J."/>
            <person name="Rivas-Marin E."/>
            <person name="Kohn T."/>
            <person name="Peeters S.H."/>
            <person name="Heuer A."/>
            <person name="Rast P."/>
            <person name="Oberbeckmann S."/>
            <person name="Bunk B."/>
            <person name="Jeske O."/>
            <person name="Meyerdierks A."/>
            <person name="Storesund J.E."/>
            <person name="Kallscheuer N."/>
            <person name="Luecker S."/>
            <person name="Lage O.M."/>
            <person name="Pohl T."/>
            <person name="Merkel B.J."/>
            <person name="Hornburger P."/>
            <person name="Mueller R.-W."/>
            <person name="Bruemmer F."/>
            <person name="Labrenz M."/>
            <person name="Spormann A.M."/>
            <person name="Op Den Camp H."/>
            <person name="Overmann J."/>
            <person name="Amann R."/>
            <person name="Jetten M.S.M."/>
            <person name="Mascher T."/>
            <person name="Medema M.H."/>
            <person name="Devos D.P."/>
            <person name="Kaster A.-K."/>
            <person name="Ovreas L."/>
            <person name="Rohde M."/>
            <person name="Galperin M.Y."/>
            <person name="Jogler C."/>
        </authorList>
    </citation>
    <scope>NUCLEOTIDE SEQUENCE [LARGE SCALE GENOMIC DNA]</scope>
    <source>
        <strain evidence="2 3">Pla144</strain>
    </source>
</reference>
<comment type="caution">
    <text evidence="2">The sequence shown here is derived from an EMBL/GenBank/DDBJ whole genome shotgun (WGS) entry which is preliminary data.</text>
</comment>
<feature type="transmembrane region" description="Helical" evidence="1">
    <location>
        <begin position="108"/>
        <end position="125"/>
    </location>
</feature>
<feature type="transmembrane region" description="Helical" evidence="1">
    <location>
        <begin position="20"/>
        <end position="39"/>
    </location>
</feature>
<organism evidence="2 3">
    <name type="scientific">Bythopirellula polymerisocia</name>
    <dbReference type="NCBI Taxonomy" id="2528003"/>
    <lineage>
        <taxon>Bacteria</taxon>
        <taxon>Pseudomonadati</taxon>
        <taxon>Planctomycetota</taxon>
        <taxon>Planctomycetia</taxon>
        <taxon>Pirellulales</taxon>
        <taxon>Lacipirellulaceae</taxon>
        <taxon>Bythopirellula</taxon>
    </lineage>
</organism>
<accession>A0A5C6CKL5</accession>
<evidence type="ECO:0000313" key="3">
    <source>
        <dbReference type="Proteomes" id="UP000318437"/>
    </source>
</evidence>
<keyword evidence="1" id="KW-1133">Transmembrane helix</keyword>
<keyword evidence="1" id="KW-0472">Membrane</keyword>